<evidence type="ECO:0000313" key="2">
    <source>
        <dbReference type="EMBL" id="KAK8174987.1"/>
    </source>
</evidence>
<sequence length="481" mass="55216">MDMEIPSNPAVAMDGTRFLWLALALVVDPFYFDPTKPNFNDDSLHALRPPIIRFFESNGDWHFGLTRNAKKQQHSIRRALAWVNVECYEGDETIECRPLGSLESEPLSFKFFSVYQLDELKYKHSNPEHNQRALAAAVSWGFYELGFRHRLGSKEVDLPVSQWMLEIRQRSLCYLHGLEKEGLLLPKLESLFYRIRFVIAVHNGGPTASNAPSTEPTTIYLVEEYTGAPLAMEEWGSYCRGDSTERELQGQSEPRENASTANHKEVIGQEVNSETVEMFHDSLRWELEESAYVKRSHYVGESLRRIRERLKECPNDFISSSGTREAAVGHFAELEKEYTHPLQPPSYFMRLGSPSVEEILLERIYNHEKFQQLQESLKEYESAQAEVGAWDDGLMCLAHIIMGCKMWGWLQCEPSEVDENVVSDKRQIRQKLEDPSVDAYGLCELLDDAAGLAKCGIYTATKEPIYDLFEKFRNKGTVYLI</sequence>
<feature type="chain" id="PRO_5045244991" evidence="1">
    <location>
        <begin position="25"/>
        <end position="481"/>
    </location>
</feature>
<evidence type="ECO:0000256" key="1">
    <source>
        <dbReference type="SAM" id="SignalP"/>
    </source>
</evidence>
<evidence type="ECO:0000313" key="3">
    <source>
        <dbReference type="Proteomes" id="UP001456524"/>
    </source>
</evidence>
<feature type="signal peptide" evidence="1">
    <location>
        <begin position="1"/>
        <end position="24"/>
    </location>
</feature>
<protein>
    <submittedName>
        <fullName evidence="2">Uncharacterized protein</fullName>
    </submittedName>
</protein>
<gene>
    <name evidence="2" type="ORF">IWX90DRAFT_411599</name>
</gene>
<comment type="caution">
    <text evidence="2">The sequence shown here is derived from an EMBL/GenBank/DDBJ whole genome shotgun (WGS) entry which is preliminary data.</text>
</comment>
<keyword evidence="1" id="KW-0732">Signal</keyword>
<accession>A0ABR1Y1D5</accession>
<name>A0ABR1Y1D5_9PEZI</name>
<proteinExistence type="predicted"/>
<dbReference type="Proteomes" id="UP001456524">
    <property type="component" value="Unassembled WGS sequence"/>
</dbReference>
<organism evidence="2 3">
    <name type="scientific">Phyllosticta citrichinensis</name>
    <dbReference type="NCBI Taxonomy" id="1130410"/>
    <lineage>
        <taxon>Eukaryota</taxon>
        <taxon>Fungi</taxon>
        <taxon>Dikarya</taxon>
        <taxon>Ascomycota</taxon>
        <taxon>Pezizomycotina</taxon>
        <taxon>Dothideomycetes</taxon>
        <taxon>Dothideomycetes incertae sedis</taxon>
        <taxon>Botryosphaeriales</taxon>
        <taxon>Phyllostictaceae</taxon>
        <taxon>Phyllosticta</taxon>
    </lineage>
</organism>
<keyword evidence="3" id="KW-1185">Reference proteome</keyword>
<reference evidence="2 3" key="1">
    <citation type="journal article" date="2022" name="G3 (Bethesda)">
        <title>Enemy or ally: a genomic approach to elucidate the lifestyle of Phyllosticta citrichinaensis.</title>
        <authorList>
            <person name="Buijs V.A."/>
            <person name="Groenewald J.Z."/>
            <person name="Haridas S."/>
            <person name="LaButti K.M."/>
            <person name="Lipzen A."/>
            <person name="Martin F.M."/>
            <person name="Barry K."/>
            <person name="Grigoriev I.V."/>
            <person name="Crous P.W."/>
            <person name="Seidl M.F."/>
        </authorList>
    </citation>
    <scope>NUCLEOTIDE SEQUENCE [LARGE SCALE GENOMIC DNA]</scope>
    <source>
        <strain evidence="2 3">CBS 129764</strain>
    </source>
</reference>
<dbReference type="EMBL" id="JBBWUH010000002">
    <property type="protein sequence ID" value="KAK8174987.1"/>
    <property type="molecule type" value="Genomic_DNA"/>
</dbReference>